<dbReference type="Proteomes" id="UP000789525">
    <property type="component" value="Unassembled WGS sequence"/>
</dbReference>
<dbReference type="EMBL" id="CAJVPT010069137">
    <property type="protein sequence ID" value="CAG8777608.1"/>
    <property type="molecule type" value="Genomic_DNA"/>
</dbReference>
<feature type="non-terminal residue" evidence="1">
    <location>
        <position position="68"/>
    </location>
</feature>
<comment type="caution">
    <text evidence="1">The sequence shown here is derived from an EMBL/GenBank/DDBJ whole genome shotgun (WGS) entry which is preliminary data.</text>
</comment>
<organism evidence="1 2">
    <name type="scientific">Acaulospora colombiana</name>
    <dbReference type="NCBI Taxonomy" id="27376"/>
    <lineage>
        <taxon>Eukaryota</taxon>
        <taxon>Fungi</taxon>
        <taxon>Fungi incertae sedis</taxon>
        <taxon>Mucoromycota</taxon>
        <taxon>Glomeromycotina</taxon>
        <taxon>Glomeromycetes</taxon>
        <taxon>Diversisporales</taxon>
        <taxon>Acaulosporaceae</taxon>
        <taxon>Acaulospora</taxon>
    </lineage>
</organism>
<sequence length="68" mass="6865">MSSSAAMNEIVIGVSPTSDHSNISDSCQGNSTIIHRGQAGANGAGMTYEVIGTVKASGKSRTMTSCSN</sequence>
<evidence type="ECO:0000313" key="2">
    <source>
        <dbReference type="Proteomes" id="UP000789525"/>
    </source>
</evidence>
<evidence type="ECO:0000313" key="1">
    <source>
        <dbReference type="EMBL" id="CAG8777608.1"/>
    </source>
</evidence>
<proteinExistence type="predicted"/>
<protein>
    <submittedName>
        <fullName evidence="1">5352_t:CDS:1</fullName>
    </submittedName>
</protein>
<reference evidence="1" key="1">
    <citation type="submission" date="2021-06" db="EMBL/GenBank/DDBJ databases">
        <authorList>
            <person name="Kallberg Y."/>
            <person name="Tangrot J."/>
            <person name="Rosling A."/>
        </authorList>
    </citation>
    <scope>NUCLEOTIDE SEQUENCE</scope>
    <source>
        <strain evidence="1">CL356</strain>
    </source>
</reference>
<name>A0ACA9R5P9_9GLOM</name>
<accession>A0ACA9R5P9</accession>
<keyword evidence="2" id="KW-1185">Reference proteome</keyword>
<gene>
    <name evidence="1" type="ORF">ACOLOM_LOCUS14173</name>
</gene>